<feature type="region of interest" description="Disordered" evidence="1">
    <location>
        <begin position="366"/>
        <end position="385"/>
    </location>
</feature>
<feature type="region of interest" description="Disordered" evidence="1">
    <location>
        <begin position="395"/>
        <end position="479"/>
    </location>
</feature>
<protein>
    <submittedName>
        <fullName evidence="2">Uncharacterized protein</fullName>
    </submittedName>
</protein>
<accession>A0A2U1LYC2</accession>
<keyword evidence="3" id="KW-1185">Reference proteome</keyword>
<proteinExistence type="predicted"/>
<organism evidence="2 3">
    <name type="scientific">Artemisia annua</name>
    <name type="common">Sweet wormwood</name>
    <dbReference type="NCBI Taxonomy" id="35608"/>
    <lineage>
        <taxon>Eukaryota</taxon>
        <taxon>Viridiplantae</taxon>
        <taxon>Streptophyta</taxon>
        <taxon>Embryophyta</taxon>
        <taxon>Tracheophyta</taxon>
        <taxon>Spermatophyta</taxon>
        <taxon>Magnoliopsida</taxon>
        <taxon>eudicotyledons</taxon>
        <taxon>Gunneridae</taxon>
        <taxon>Pentapetalae</taxon>
        <taxon>asterids</taxon>
        <taxon>campanulids</taxon>
        <taxon>Asterales</taxon>
        <taxon>Asteraceae</taxon>
        <taxon>Asteroideae</taxon>
        <taxon>Anthemideae</taxon>
        <taxon>Artemisiinae</taxon>
        <taxon>Artemisia</taxon>
    </lineage>
</organism>
<comment type="caution">
    <text evidence="2">The sequence shown here is derived from an EMBL/GenBank/DDBJ whole genome shotgun (WGS) entry which is preliminary data.</text>
</comment>
<evidence type="ECO:0000313" key="3">
    <source>
        <dbReference type="Proteomes" id="UP000245207"/>
    </source>
</evidence>
<feature type="compositionally biased region" description="Gly residues" evidence="1">
    <location>
        <begin position="443"/>
        <end position="473"/>
    </location>
</feature>
<reference evidence="2 3" key="1">
    <citation type="journal article" date="2018" name="Mol. Plant">
        <title>The genome of Artemisia annua provides insight into the evolution of Asteraceae family and artemisinin biosynthesis.</title>
        <authorList>
            <person name="Shen Q."/>
            <person name="Zhang L."/>
            <person name="Liao Z."/>
            <person name="Wang S."/>
            <person name="Yan T."/>
            <person name="Shi P."/>
            <person name="Liu M."/>
            <person name="Fu X."/>
            <person name="Pan Q."/>
            <person name="Wang Y."/>
            <person name="Lv Z."/>
            <person name="Lu X."/>
            <person name="Zhang F."/>
            <person name="Jiang W."/>
            <person name="Ma Y."/>
            <person name="Chen M."/>
            <person name="Hao X."/>
            <person name="Li L."/>
            <person name="Tang Y."/>
            <person name="Lv G."/>
            <person name="Zhou Y."/>
            <person name="Sun X."/>
            <person name="Brodelius P.E."/>
            <person name="Rose J.K.C."/>
            <person name="Tang K."/>
        </authorList>
    </citation>
    <scope>NUCLEOTIDE SEQUENCE [LARGE SCALE GENOMIC DNA]</scope>
    <source>
        <strain evidence="3">cv. Huhao1</strain>
        <tissue evidence="2">Leaf</tissue>
    </source>
</reference>
<name>A0A2U1LYC2_ARTAN</name>
<evidence type="ECO:0000256" key="1">
    <source>
        <dbReference type="SAM" id="MobiDB-lite"/>
    </source>
</evidence>
<feature type="region of interest" description="Disordered" evidence="1">
    <location>
        <begin position="635"/>
        <end position="707"/>
    </location>
</feature>
<dbReference type="OrthoDB" id="1069156at2759"/>
<gene>
    <name evidence="2" type="ORF">CTI12_AA440880</name>
</gene>
<dbReference type="Proteomes" id="UP000245207">
    <property type="component" value="Unassembled WGS sequence"/>
</dbReference>
<feature type="compositionally biased region" description="Polar residues" evidence="1">
    <location>
        <begin position="696"/>
        <end position="707"/>
    </location>
</feature>
<evidence type="ECO:0000313" key="2">
    <source>
        <dbReference type="EMBL" id="PWA53950.1"/>
    </source>
</evidence>
<dbReference type="EMBL" id="PKPP01007243">
    <property type="protein sequence ID" value="PWA53950.1"/>
    <property type="molecule type" value="Genomic_DNA"/>
</dbReference>
<dbReference type="AlphaFoldDB" id="A0A2U1LYC2"/>
<feature type="compositionally biased region" description="Basic residues" evidence="1">
    <location>
        <begin position="670"/>
        <end position="688"/>
    </location>
</feature>
<sequence>MGKCKPDKNRVFTVNLKHDGFFTIKPFSYGDVDEKQITYLNFEVDLYAEHLDEDALDIMDTADSIEVDEGYDDEEDFHDVEFFHEGDDNVEIINETTKDPFLNKLCSDIGHFRGFIDEPINVHAIEVLEDPDHVDAKNRAKPYVIYLRQDPTQDWDKMEPILGMRFENSEQLKFALANYEAILVYCGRDVLEGKCAGAATLKKRSELRTKKDGEGCSKDGEGCSKDVDIQMDSTPFFQGPYCRPIHTFVKDENRDKRAKQRALFDYEGGLREHYGRLYWQVIPSGFQELEVRNGNQAYEELSGIPCIHAVAAYEHMNRDPIEGVHEWYSQQKWFEAYQFTIRPVCGSNMWKRTRDPPLLPPLMRTMPGRPRKKRILAPDENNSQVTRRGRFMTCSNCQERGHNKARCKKEPVPKPPKLTRPSNSTTRPDMQAMLLLRGRGRGSRGGGRGSRGGGRGQRGGGRGQRGGGRGSRGGSRAHQRNMIMEEDEIRKNMEHDYMEELLIQECRMVYSKLIWNSEIWTFKNNVGKLGSFEVDFGRRGKMERARFEREQDEQREYEEWEKNMGLHPSCYISDEELKKGYVPPSNSYSDEESFDQEPYNRVFLSVNEQVDTQESFARNRNANDDMLIAEVVDAPCDPNQPEANKGKAVATSEPKKKGKTRQAHDDPLRIYHKNRGRSKRIFGQKLKKTGFGPNGEWSTPDSAFSVD</sequence>